<proteinExistence type="predicted"/>
<gene>
    <name evidence="1" type="ORF">R3W88_017512</name>
</gene>
<reference evidence="1 2" key="1">
    <citation type="submission" date="2023-10" db="EMBL/GenBank/DDBJ databases">
        <title>Genome-Wide Identification Analysis in wild type Solanum Pinnatisectum Reveals Some Genes Defensing Phytophthora Infestans.</title>
        <authorList>
            <person name="Sun C."/>
        </authorList>
    </citation>
    <scope>NUCLEOTIDE SEQUENCE [LARGE SCALE GENOMIC DNA]</scope>
    <source>
        <strain evidence="1">LQN</strain>
        <tissue evidence="1">Leaf</tissue>
    </source>
</reference>
<protein>
    <submittedName>
        <fullName evidence="1">Uncharacterized protein</fullName>
    </submittedName>
</protein>
<accession>A0AAV9L0V3</accession>
<dbReference type="InterPro" id="IPR053772">
    <property type="entry name" value="At1g61320/At1g61330-like"/>
</dbReference>
<dbReference type="PANTHER" id="PTHR34145">
    <property type="entry name" value="OS02G0105600 PROTEIN"/>
    <property type="match status" value="1"/>
</dbReference>
<dbReference type="AlphaFoldDB" id="A0AAV9L0V3"/>
<evidence type="ECO:0000313" key="2">
    <source>
        <dbReference type="Proteomes" id="UP001311915"/>
    </source>
</evidence>
<organism evidence="1 2">
    <name type="scientific">Solanum pinnatisectum</name>
    <name type="common">tansyleaf nightshade</name>
    <dbReference type="NCBI Taxonomy" id="50273"/>
    <lineage>
        <taxon>Eukaryota</taxon>
        <taxon>Viridiplantae</taxon>
        <taxon>Streptophyta</taxon>
        <taxon>Embryophyta</taxon>
        <taxon>Tracheophyta</taxon>
        <taxon>Spermatophyta</taxon>
        <taxon>Magnoliopsida</taxon>
        <taxon>eudicotyledons</taxon>
        <taxon>Gunneridae</taxon>
        <taxon>Pentapetalae</taxon>
        <taxon>asterids</taxon>
        <taxon>lamiids</taxon>
        <taxon>Solanales</taxon>
        <taxon>Solanaceae</taxon>
        <taxon>Solanoideae</taxon>
        <taxon>Solaneae</taxon>
        <taxon>Solanum</taxon>
    </lineage>
</organism>
<dbReference type="EMBL" id="JAWPEI010000008">
    <property type="protein sequence ID" value="KAK4719174.1"/>
    <property type="molecule type" value="Genomic_DNA"/>
</dbReference>
<dbReference type="PANTHER" id="PTHR34145:SF51">
    <property type="entry name" value="FBD DOMAIN-CONTAINING PROTEIN"/>
    <property type="match status" value="1"/>
</dbReference>
<dbReference type="SUPFAM" id="SSF52047">
    <property type="entry name" value="RNI-like"/>
    <property type="match status" value="1"/>
</dbReference>
<comment type="caution">
    <text evidence="1">The sequence shown here is derived from an EMBL/GenBank/DDBJ whole genome shotgun (WGS) entry which is preliminary data.</text>
</comment>
<sequence>MKLTKWRDLSLTDVFLEERTILEISSACPAVEDLHLIRCQGVQDLLISDLPKLLKLTIHQPDEIGWEYRSIRIQVVNLQSLYYRGCNIQLTFDVTNFKFLKELSITFVQITDPIVENIVSELPLLEKLELNFCFKLTFRSGKSLMEIGIDTPNLLRFEYEAPKLPVISSMTTSCLQECYLKLMPNDHLSTMEELNGTLSCPPSIVKHVKIEQVLESLNFETLLDGLFWIFHPFLREKLMQREIVPVCCDSRRFKCWRYCLKLKLRTPLHGMGILLHHLKPRPFVSN</sequence>
<keyword evidence="2" id="KW-1185">Reference proteome</keyword>
<evidence type="ECO:0000313" key="1">
    <source>
        <dbReference type="EMBL" id="KAK4719174.1"/>
    </source>
</evidence>
<dbReference type="Gene3D" id="3.80.10.10">
    <property type="entry name" value="Ribonuclease Inhibitor"/>
    <property type="match status" value="1"/>
</dbReference>
<name>A0AAV9L0V3_9SOLN</name>
<dbReference type="InterPro" id="IPR032675">
    <property type="entry name" value="LRR_dom_sf"/>
</dbReference>
<dbReference type="Proteomes" id="UP001311915">
    <property type="component" value="Unassembled WGS sequence"/>
</dbReference>